<evidence type="ECO:0000256" key="1">
    <source>
        <dbReference type="ARBA" id="ARBA00012822"/>
    </source>
</evidence>
<evidence type="ECO:0000259" key="4">
    <source>
        <dbReference type="Pfam" id="PF01558"/>
    </source>
</evidence>
<dbReference type="Gene3D" id="3.40.920.10">
    <property type="entry name" value="Pyruvate-ferredoxin oxidoreductase, PFOR, domain III"/>
    <property type="match status" value="1"/>
</dbReference>
<comment type="catalytic activity">
    <reaction evidence="3">
        <text>2 oxidized [2Fe-2S]-[ferredoxin] + pyruvate + CoA = 2 reduced [2Fe-2S]-[ferredoxin] + acetyl-CoA + CO2 + H(+)</text>
        <dbReference type="Rhea" id="RHEA:12765"/>
        <dbReference type="Rhea" id="RHEA-COMP:10000"/>
        <dbReference type="Rhea" id="RHEA-COMP:10001"/>
        <dbReference type="ChEBI" id="CHEBI:15361"/>
        <dbReference type="ChEBI" id="CHEBI:15378"/>
        <dbReference type="ChEBI" id="CHEBI:16526"/>
        <dbReference type="ChEBI" id="CHEBI:33737"/>
        <dbReference type="ChEBI" id="CHEBI:33738"/>
        <dbReference type="ChEBI" id="CHEBI:57287"/>
        <dbReference type="ChEBI" id="CHEBI:57288"/>
        <dbReference type="EC" id="1.2.7.1"/>
    </reaction>
</comment>
<evidence type="ECO:0000313" key="5">
    <source>
        <dbReference type="EMBL" id="TDA37929.1"/>
    </source>
</evidence>
<dbReference type="InterPro" id="IPR051626">
    <property type="entry name" value="Oxidoreductase_gamma_subunit"/>
</dbReference>
<dbReference type="SUPFAM" id="SSF53323">
    <property type="entry name" value="Pyruvate-ferredoxin oxidoreductase, PFOR, domain III"/>
    <property type="match status" value="1"/>
</dbReference>
<dbReference type="Proteomes" id="UP000315399">
    <property type="component" value="Unassembled WGS sequence"/>
</dbReference>
<evidence type="ECO:0000313" key="6">
    <source>
        <dbReference type="Proteomes" id="UP000315399"/>
    </source>
</evidence>
<accession>A0A523BAF6</accession>
<gene>
    <name evidence="5" type="ORF">DSO08_04860</name>
</gene>
<keyword evidence="5" id="KW-0670">Pyruvate</keyword>
<proteinExistence type="predicted"/>
<protein>
    <recommendedName>
        <fullName evidence="1">pyruvate synthase</fullName>
        <ecNumber evidence="1">1.2.7.1</ecNumber>
    </recommendedName>
</protein>
<dbReference type="PANTHER" id="PTHR43366:SF1">
    <property type="entry name" value="PYRUVATE SYNTHASE SUBUNIT PORC"/>
    <property type="match status" value="1"/>
</dbReference>
<dbReference type="NCBIfam" id="TIGR02175">
    <property type="entry name" value="PorC_KorC"/>
    <property type="match status" value="1"/>
</dbReference>
<dbReference type="Pfam" id="PF01558">
    <property type="entry name" value="POR"/>
    <property type="match status" value="1"/>
</dbReference>
<dbReference type="EMBL" id="QNVH01000050">
    <property type="protein sequence ID" value="TDA37929.1"/>
    <property type="molecule type" value="Genomic_DNA"/>
</dbReference>
<reference evidence="5 6" key="1">
    <citation type="journal article" date="2019" name="Nat. Microbiol.">
        <title>Expanding anaerobic alkane metabolism in the domain of Archaea.</title>
        <authorList>
            <person name="Wang Y."/>
            <person name="Wegener G."/>
            <person name="Hou J."/>
            <person name="Wang F."/>
            <person name="Xiao X."/>
        </authorList>
    </citation>
    <scope>NUCLEOTIDE SEQUENCE [LARGE SCALE GENOMIC DNA]</scope>
    <source>
        <strain evidence="5">WYZ-LMO10</strain>
    </source>
</reference>
<evidence type="ECO:0000256" key="2">
    <source>
        <dbReference type="ARBA" id="ARBA00023002"/>
    </source>
</evidence>
<dbReference type="AlphaFoldDB" id="A0A523BAF6"/>
<evidence type="ECO:0000256" key="3">
    <source>
        <dbReference type="ARBA" id="ARBA00049357"/>
    </source>
</evidence>
<organism evidence="5 6">
    <name type="scientific">Thermoproteota archaeon</name>
    <dbReference type="NCBI Taxonomy" id="2056631"/>
    <lineage>
        <taxon>Archaea</taxon>
        <taxon>Thermoproteota</taxon>
    </lineage>
</organism>
<name>A0A523BAF6_9CREN</name>
<dbReference type="InterPro" id="IPR002869">
    <property type="entry name" value="Pyrv_flavodox_OxRed_cen"/>
</dbReference>
<keyword evidence="2" id="KW-0560">Oxidoreductase</keyword>
<comment type="caution">
    <text evidence="5">The sequence shown here is derived from an EMBL/GenBank/DDBJ whole genome shotgun (WGS) entry which is preliminary data.</text>
</comment>
<sequence>MFLEIRLHGRGGQGVVTASEMLAEAAILEGYHGQSIPYFGAERRGAPVVASARISDAPVRKHSQVYRPDVISVFDTMFVLRKDVREGLKEGGTVVVNHKKVPKIANFKVYSVNATKIALENGLIVAGWAVVNTAMVGATAKALGVISKVALESVVRKRWRGDLAERNLRATLRAFEEVGG</sequence>
<dbReference type="InterPro" id="IPR019752">
    <property type="entry name" value="Pyrv/ketoisovalerate_OxRed_cat"/>
</dbReference>
<dbReference type="EC" id="1.2.7.1" evidence="1"/>
<dbReference type="GO" id="GO:0019164">
    <property type="term" value="F:pyruvate synthase activity"/>
    <property type="evidence" value="ECO:0007669"/>
    <property type="project" value="UniProtKB-EC"/>
</dbReference>
<feature type="domain" description="Pyruvate/ketoisovalerate oxidoreductase catalytic" evidence="4">
    <location>
        <begin position="11"/>
        <end position="176"/>
    </location>
</feature>
<dbReference type="PANTHER" id="PTHR43366">
    <property type="entry name" value="PYRUVATE SYNTHASE SUBUNIT PORC"/>
    <property type="match status" value="1"/>
</dbReference>
<dbReference type="InterPro" id="IPR011894">
    <property type="entry name" value="PorC_KorC"/>
</dbReference>